<dbReference type="PANTHER" id="PTHR44591">
    <property type="entry name" value="STRESS RESPONSE REGULATOR PROTEIN 1"/>
    <property type="match status" value="1"/>
</dbReference>
<accession>A0A191YZW9</accession>
<feature type="domain" description="Response regulatory" evidence="3">
    <location>
        <begin position="15"/>
        <end position="128"/>
    </location>
</feature>
<evidence type="ECO:0000259" key="3">
    <source>
        <dbReference type="PROSITE" id="PS50110"/>
    </source>
</evidence>
<evidence type="ECO:0000256" key="1">
    <source>
        <dbReference type="ARBA" id="ARBA00022553"/>
    </source>
</evidence>
<dbReference type="RefSeq" id="WP_064679896.1">
    <property type="nucleotide sequence ID" value="NZ_CP014870.1"/>
</dbReference>
<dbReference type="STRING" id="1853130.PMA3_26190"/>
<dbReference type="Gene3D" id="3.40.50.2300">
    <property type="match status" value="1"/>
</dbReference>
<protein>
    <submittedName>
        <fullName evidence="4">Response regulator</fullName>
    </submittedName>
</protein>
<evidence type="ECO:0000313" key="5">
    <source>
        <dbReference type="Proteomes" id="UP000078354"/>
    </source>
</evidence>
<evidence type="ECO:0000256" key="2">
    <source>
        <dbReference type="PROSITE-ProRule" id="PRU00169"/>
    </source>
</evidence>
<reference evidence="4 5" key="1">
    <citation type="journal article" date="2018" name="Syst. Appl. Microbiol.">
        <title>Pseudomonas silesiensis sp. nov. strain A3T isolated from a biological pesticide sewage treatment plant and analysis of the complete genome sequence.</title>
        <authorList>
            <person name="Kaminski M.A."/>
            <person name="Furmanczyk E.M."/>
            <person name="Sobczak A."/>
            <person name="Dziembowski A."/>
            <person name="Lipinski L."/>
        </authorList>
    </citation>
    <scope>NUCLEOTIDE SEQUENCE [LARGE SCALE GENOMIC DNA]</scope>
    <source>
        <strain evidence="4 5">A3</strain>
    </source>
</reference>
<keyword evidence="1 2" id="KW-0597">Phosphoprotein</keyword>
<dbReference type="Proteomes" id="UP000078354">
    <property type="component" value="Chromosome"/>
</dbReference>
<name>A0A191YZW9_9PSED</name>
<dbReference type="SUPFAM" id="SSF52172">
    <property type="entry name" value="CheY-like"/>
    <property type="match status" value="1"/>
</dbReference>
<dbReference type="AlphaFoldDB" id="A0A191YZW9"/>
<dbReference type="SMART" id="SM00448">
    <property type="entry name" value="REC"/>
    <property type="match status" value="1"/>
</dbReference>
<dbReference type="GO" id="GO:0000160">
    <property type="term" value="P:phosphorelay signal transduction system"/>
    <property type="evidence" value="ECO:0007669"/>
    <property type="project" value="InterPro"/>
</dbReference>
<organism evidence="4 5">
    <name type="scientific">Pseudomonas silesiensis</name>
    <dbReference type="NCBI Taxonomy" id="1853130"/>
    <lineage>
        <taxon>Bacteria</taxon>
        <taxon>Pseudomonadati</taxon>
        <taxon>Pseudomonadota</taxon>
        <taxon>Gammaproteobacteria</taxon>
        <taxon>Pseudomonadales</taxon>
        <taxon>Pseudomonadaceae</taxon>
        <taxon>Pseudomonas</taxon>
    </lineage>
</organism>
<dbReference type="InterPro" id="IPR011006">
    <property type="entry name" value="CheY-like_superfamily"/>
</dbReference>
<dbReference type="PROSITE" id="PS50110">
    <property type="entry name" value="RESPONSE_REGULATORY"/>
    <property type="match status" value="1"/>
</dbReference>
<feature type="modified residue" description="4-aspartylphosphate" evidence="2">
    <location>
        <position position="66"/>
    </location>
</feature>
<dbReference type="InterPro" id="IPR050595">
    <property type="entry name" value="Bact_response_regulator"/>
</dbReference>
<sequence>MKKTQWEKLSPLTGWVIVVEDDPTLRMLVGEILTELGLRSLEFSTADEALKYMSGSNGGCPLLIADHGLPGQIQGADFIEMMKLRWPSTGAILTSGCDLNSSEIPAGTTYLHKPWSIDNLILAVTTLLKPGRSLAGR</sequence>
<dbReference type="OrthoDB" id="6984387at2"/>
<dbReference type="PANTHER" id="PTHR44591:SF3">
    <property type="entry name" value="RESPONSE REGULATORY DOMAIN-CONTAINING PROTEIN"/>
    <property type="match status" value="1"/>
</dbReference>
<evidence type="ECO:0000313" key="4">
    <source>
        <dbReference type="EMBL" id="ANJ58460.1"/>
    </source>
</evidence>
<dbReference type="Pfam" id="PF00072">
    <property type="entry name" value="Response_reg"/>
    <property type="match status" value="1"/>
</dbReference>
<dbReference type="InterPro" id="IPR001789">
    <property type="entry name" value="Sig_transdc_resp-reg_receiver"/>
</dbReference>
<dbReference type="KEGG" id="psil:PMA3_26190"/>
<proteinExistence type="predicted"/>
<keyword evidence="5" id="KW-1185">Reference proteome</keyword>
<gene>
    <name evidence="4" type="ORF">PMA3_26190</name>
</gene>
<dbReference type="EMBL" id="CP014870">
    <property type="protein sequence ID" value="ANJ58460.1"/>
    <property type="molecule type" value="Genomic_DNA"/>
</dbReference>